<dbReference type="EMBL" id="CP065938">
    <property type="protein sequence ID" value="UWX05004.1"/>
    <property type="molecule type" value="Genomic_DNA"/>
</dbReference>
<reference evidence="5" key="1">
    <citation type="submission" date="2020-12" db="EMBL/GenBank/DDBJ databases">
        <title>Taurinivorans muris gen. nov., sp. nov., fundamental and realized metabolic niche of a ubiquitous sulfidogenic bacterium in the murine intestine.</title>
        <authorList>
            <person name="Ye H."/>
            <person name="Hanson B.T."/>
            <person name="Loy A."/>
        </authorList>
    </citation>
    <scope>NUCLEOTIDE SEQUENCE</scope>
    <source>
        <strain evidence="5">LT0009</strain>
    </source>
</reference>
<dbReference type="InterPro" id="IPR023198">
    <property type="entry name" value="PGP-like_dom2"/>
</dbReference>
<organism evidence="5 6">
    <name type="scientific">Taurinivorans muris</name>
    <dbReference type="NCBI Taxonomy" id="2787751"/>
    <lineage>
        <taxon>Bacteria</taxon>
        <taxon>Pseudomonadati</taxon>
        <taxon>Thermodesulfobacteriota</taxon>
        <taxon>Desulfovibrionia</taxon>
        <taxon>Desulfovibrionales</taxon>
        <taxon>Desulfovibrionaceae</taxon>
        <taxon>Taurinivorans</taxon>
    </lineage>
</organism>
<dbReference type="GO" id="GO:0016787">
    <property type="term" value="F:hydrolase activity"/>
    <property type="evidence" value="ECO:0007669"/>
    <property type="project" value="UniProtKB-KW"/>
</dbReference>
<sequence>MCCQQCMKLEQLIEFIEENCKGIPKGVIFDCDGVLVDSVEANMAFYNAIRKKLGLPELNAEQREYCQMSTAAQALEHITPEPLREQMHIAVREISYARDIEPMIQASENLVPLLKALSGKFLLGIHTNRTGPIDYMLERLEMGGYFDPIMTVRYCEPKPSPDGAVKILSKWGLEPHQVLFIGDSSMDMQTARAAKIPFLSYRNDSIIDYGTCCDFALLEKALLSFIEE</sequence>
<protein>
    <recommendedName>
        <fullName evidence="4">phosphoglycolate phosphatase</fullName>
        <ecNumber evidence="4">3.1.3.18</ecNumber>
    </recommendedName>
</protein>
<dbReference type="PANTHER" id="PTHR43434">
    <property type="entry name" value="PHOSPHOGLYCOLATE PHOSPHATASE"/>
    <property type="match status" value="1"/>
</dbReference>
<evidence type="ECO:0000256" key="4">
    <source>
        <dbReference type="ARBA" id="ARBA00013078"/>
    </source>
</evidence>
<dbReference type="Pfam" id="PF13419">
    <property type="entry name" value="HAD_2"/>
    <property type="match status" value="1"/>
</dbReference>
<comment type="pathway">
    <text evidence="2">Organic acid metabolism; glycolate biosynthesis; glycolate from 2-phosphoglycolate: step 1/1.</text>
</comment>
<dbReference type="EC" id="3.1.3.18" evidence="4"/>
<comment type="similarity">
    <text evidence="3">Belongs to the HAD-like hydrolase superfamily. CbbY/CbbZ/Gph/YieH family.</text>
</comment>
<dbReference type="NCBIfam" id="TIGR01549">
    <property type="entry name" value="HAD-SF-IA-v1"/>
    <property type="match status" value="1"/>
</dbReference>
<dbReference type="RefSeq" id="WP_334314561.1">
    <property type="nucleotide sequence ID" value="NZ_CP065938.1"/>
</dbReference>
<evidence type="ECO:0000256" key="2">
    <source>
        <dbReference type="ARBA" id="ARBA00004818"/>
    </source>
</evidence>
<keyword evidence="6" id="KW-1185">Reference proteome</keyword>
<dbReference type="InterPro" id="IPR050155">
    <property type="entry name" value="HAD-like_hydrolase_sf"/>
</dbReference>
<dbReference type="Proteomes" id="UP001058120">
    <property type="component" value="Chromosome"/>
</dbReference>
<evidence type="ECO:0000313" key="5">
    <source>
        <dbReference type="EMBL" id="UWX05004.1"/>
    </source>
</evidence>
<dbReference type="Gene3D" id="3.40.50.1000">
    <property type="entry name" value="HAD superfamily/HAD-like"/>
    <property type="match status" value="1"/>
</dbReference>
<dbReference type="PANTHER" id="PTHR43434:SF1">
    <property type="entry name" value="PHOSPHOGLYCOLATE PHOSPHATASE"/>
    <property type="match status" value="1"/>
</dbReference>
<evidence type="ECO:0000256" key="3">
    <source>
        <dbReference type="ARBA" id="ARBA00006171"/>
    </source>
</evidence>
<dbReference type="InterPro" id="IPR006439">
    <property type="entry name" value="HAD-SF_hydro_IA"/>
</dbReference>
<name>A0ABY5Y084_9BACT</name>
<dbReference type="Gene3D" id="1.10.150.240">
    <property type="entry name" value="Putative phosphatase, domain 2"/>
    <property type="match status" value="1"/>
</dbReference>
<keyword evidence="5" id="KW-0378">Hydrolase</keyword>
<dbReference type="SFLD" id="SFLDG01129">
    <property type="entry name" value="C1.5:_HAD__Beta-PGM__Phosphata"/>
    <property type="match status" value="1"/>
</dbReference>
<comment type="catalytic activity">
    <reaction evidence="1">
        <text>2-phosphoglycolate + H2O = glycolate + phosphate</text>
        <dbReference type="Rhea" id="RHEA:14369"/>
        <dbReference type="ChEBI" id="CHEBI:15377"/>
        <dbReference type="ChEBI" id="CHEBI:29805"/>
        <dbReference type="ChEBI" id="CHEBI:43474"/>
        <dbReference type="ChEBI" id="CHEBI:58033"/>
        <dbReference type="EC" id="3.1.3.18"/>
    </reaction>
</comment>
<dbReference type="SUPFAM" id="SSF56784">
    <property type="entry name" value="HAD-like"/>
    <property type="match status" value="1"/>
</dbReference>
<dbReference type="SFLD" id="SFLDS00003">
    <property type="entry name" value="Haloacid_Dehalogenase"/>
    <property type="match status" value="1"/>
</dbReference>
<dbReference type="InterPro" id="IPR023214">
    <property type="entry name" value="HAD_sf"/>
</dbReference>
<gene>
    <name evidence="5" type="ORF">JBF11_05830</name>
</gene>
<accession>A0ABY5Y084</accession>
<dbReference type="InterPro" id="IPR036412">
    <property type="entry name" value="HAD-like_sf"/>
</dbReference>
<proteinExistence type="inferred from homology"/>
<evidence type="ECO:0000313" key="6">
    <source>
        <dbReference type="Proteomes" id="UP001058120"/>
    </source>
</evidence>
<dbReference type="InterPro" id="IPR041492">
    <property type="entry name" value="HAD_2"/>
</dbReference>
<evidence type="ECO:0000256" key="1">
    <source>
        <dbReference type="ARBA" id="ARBA00000830"/>
    </source>
</evidence>